<evidence type="ECO:0000313" key="2">
    <source>
        <dbReference type="Proteomes" id="UP000070188"/>
    </source>
</evidence>
<dbReference type="EMBL" id="LAXD01000001">
    <property type="protein sequence ID" value="KWX02441.1"/>
    <property type="molecule type" value="Genomic_DNA"/>
</dbReference>
<dbReference type="GO" id="GO:0016301">
    <property type="term" value="F:kinase activity"/>
    <property type="evidence" value="ECO:0007669"/>
    <property type="project" value="UniProtKB-KW"/>
</dbReference>
<comment type="caution">
    <text evidence="1">The sequence shown here is derived from an EMBL/GenBank/DDBJ whole genome shotgun (WGS) entry which is preliminary data.</text>
</comment>
<accession>A0A132MX47</accession>
<sequence>MHLTPEPTHTPLGRLLRSSESVLTGRALALAMAADRYLHVECEIIPRLDDLGKRADN</sequence>
<keyword evidence="1" id="KW-0808">Transferase</keyword>
<reference evidence="2" key="1">
    <citation type="submission" date="2015-04" db="EMBL/GenBank/DDBJ databases">
        <title>Physiological reanalysis, assessment of diazotrophy, and genome sequences of multiple isolates of Streptomyces thermoautotrophicus.</title>
        <authorList>
            <person name="MacKellar D.C."/>
            <person name="Lieber L."/>
            <person name="Norman J."/>
            <person name="Bolger A."/>
            <person name="Tobin C."/>
            <person name="Murray J.W."/>
            <person name="Chang R."/>
            <person name="Ford T."/>
            <person name="Nguyen P.Q."/>
            <person name="Woodward J."/>
            <person name="Permingeat H."/>
            <person name="Joshi N.S."/>
            <person name="Silver P.A."/>
            <person name="Usadel B."/>
            <person name="Rutherford A.W."/>
            <person name="Friesen M."/>
            <person name="Prell J."/>
        </authorList>
    </citation>
    <scope>NUCLEOTIDE SEQUENCE [LARGE SCALE GENOMIC DNA]</scope>
    <source>
        <strain evidence="2">H1</strain>
    </source>
</reference>
<proteinExistence type="predicted"/>
<dbReference type="InterPro" id="IPR027417">
    <property type="entry name" value="P-loop_NTPase"/>
</dbReference>
<keyword evidence="1" id="KW-0418">Kinase</keyword>
<keyword evidence="2" id="KW-1185">Reference proteome</keyword>
<organism evidence="1 2">
    <name type="scientific">Carbonactinospora thermoautotrophica</name>
    <dbReference type="NCBI Taxonomy" id="1469144"/>
    <lineage>
        <taxon>Bacteria</taxon>
        <taxon>Bacillati</taxon>
        <taxon>Actinomycetota</taxon>
        <taxon>Actinomycetes</taxon>
        <taxon>Kitasatosporales</taxon>
        <taxon>Carbonactinosporaceae</taxon>
        <taxon>Carbonactinospora</taxon>
    </lineage>
</organism>
<dbReference type="Gene3D" id="3.40.50.300">
    <property type="entry name" value="P-loop containing nucleotide triphosphate hydrolases"/>
    <property type="match status" value="1"/>
</dbReference>
<dbReference type="STRING" id="1469144.LI90_3484"/>
<gene>
    <name evidence="1" type="ORF">LI90_3484</name>
</gene>
<dbReference type="PATRIC" id="fig|1469144.10.peg.3738"/>
<name>A0A132MX47_9ACTN</name>
<protein>
    <submittedName>
        <fullName evidence="1">Thymidylate kinase</fullName>
    </submittedName>
</protein>
<evidence type="ECO:0000313" key="1">
    <source>
        <dbReference type="EMBL" id="KWX02441.1"/>
    </source>
</evidence>
<dbReference type="AlphaFoldDB" id="A0A132MX47"/>
<dbReference type="Proteomes" id="UP000070188">
    <property type="component" value="Unassembled WGS sequence"/>
</dbReference>